<name>A0A370X9H4_9GAMM</name>
<dbReference type="OrthoDB" id="8455840at2"/>
<gene>
    <name evidence="2" type="ORF">DWU98_02930</name>
</gene>
<dbReference type="InterPro" id="IPR040704">
    <property type="entry name" value="HEPN_AbiU2"/>
</dbReference>
<evidence type="ECO:0000313" key="2">
    <source>
        <dbReference type="EMBL" id="RDS84921.1"/>
    </source>
</evidence>
<comment type="caution">
    <text evidence="2">The sequence shown here is derived from an EMBL/GenBank/DDBJ whole genome shotgun (WGS) entry which is preliminary data.</text>
</comment>
<sequence>MDFKFLVYPGVVTLSTTQPTLTNEQLRGEIEELRRLLTFAGLNLEAWQALQTTPNWKVQNRYVPYFQTAISAHFTSMIIAFYCLHETNHDSVNIPGVLRQLRLTTRLPSEKLDELDRKRAEIKHLWVKVSVLRNKVFGHRERGITFGDAFAQANVRPADFQELFNGTASVLNGMTKALFRETHAFNLGAKEAVLSLHEDIERAYPTIKDKH</sequence>
<dbReference type="EMBL" id="QRBE01000001">
    <property type="protein sequence ID" value="RDS84921.1"/>
    <property type="molecule type" value="Genomic_DNA"/>
</dbReference>
<reference evidence="2 3" key="1">
    <citation type="submission" date="2018-07" db="EMBL/GenBank/DDBJ databases">
        <title>Dyella monticola sp. nov. and Dyella psychrodurans sp. nov. isolated from monsoon evergreen broad-leaved forest soil of Dinghu Mountain, China.</title>
        <authorList>
            <person name="Gao Z."/>
            <person name="Qiu L."/>
        </authorList>
    </citation>
    <scope>NUCLEOTIDE SEQUENCE [LARGE SCALE GENOMIC DNA]</scope>
    <source>
        <strain evidence="2 3">4G-K06</strain>
    </source>
</reference>
<feature type="domain" description="HEPN AbiU2-like" evidence="1">
    <location>
        <begin position="27"/>
        <end position="190"/>
    </location>
</feature>
<accession>A0A370X9H4</accession>
<evidence type="ECO:0000259" key="1">
    <source>
        <dbReference type="Pfam" id="PF18734"/>
    </source>
</evidence>
<protein>
    <recommendedName>
        <fullName evidence="1">HEPN AbiU2-like domain-containing protein</fullName>
    </recommendedName>
</protein>
<organism evidence="2 3">
    <name type="scientific">Dyella monticola</name>
    <dbReference type="NCBI Taxonomy" id="1927958"/>
    <lineage>
        <taxon>Bacteria</taxon>
        <taxon>Pseudomonadati</taxon>
        <taxon>Pseudomonadota</taxon>
        <taxon>Gammaproteobacteria</taxon>
        <taxon>Lysobacterales</taxon>
        <taxon>Rhodanobacteraceae</taxon>
        <taxon>Dyella</taxon>
    </lineage>
</organism>
<dbReference type="Proteomes" id="UP000254258">
    <property type="component" value="Unassembled WGS sequence"/>
</dbReference>
<keyword evidence="3" id="KW-1185">Reference proteome</keyword>
<proteinExistence type="predicted"/>
<evidence type="ECO:0000313" key="3">
    <source>
        <dbReference type="Proteomes" id="UP000254258"/>
    </source>
</evidence>
<dbReference type="Pfam" id="PF18734">
    <property type="entry name" value="HEPN_AbiU2"/>
    <property type="match status" value="1"/>
</dbReference>
<dbReference type="AlphaFoldDB" id="A0A370X9H4"/>